<evidence type="ECO:0000259" key="1">
    <source>
        <dbReference type="Pfam" id="PF13614"/>
    </source>
</evidence>
<protein>
    <submittedName>
        <fullName evidence="2">ParA family protein</fullName>
    </submittedName>
</protein>
<proteinExistence type="predicted"/>
<dbReference type="AlphaFoldDB" id="A0A4Z0ZW13"/>
<feature type="domain" description="AAA" evidence="1">
    <location>
        <begin position="1"/>
        <end position="166"/>
    </location>
</feature>
<evidence type="ECO:0000313" key="3">
    <source>
        <dbReference type="Proteomes" id="UP000297567"/>
    </source>
</evidence>
<dbReference type="SUPFAM" id="SSF52540">
    <property type="entry name" value="P-loop containing nucleoside triphosphate hydrolases"/>
    <property type="match status" value="1"/>
</dbReference>
<organism evidence="2 3">
    <name type="scientific">Leptospira jelokensis</name>
    <dbReference type="NCBI Taxonomy" id="2484931"/>
    <lineage>
        <taxon>Bacteria</taxon>
        <taxon>Pseudomonadati</taxon>
        <taxon>Spirochaetota</taxon>
        <taxon>Spirochaetia</taxon>
        <taxon>Leptospirales</taxon>
        <taxon>Leptospiraceae</taxon>
        <taxon>Leptospira</taxon>
    </lineage>
</organism>
<dbReference type="Gene3D" id="3.40.50.300">
    <property type="entry name" value="P-loop containing nucleotide triphosphate hydrolases"/>
    <property type="match status" value="1"/>
</dbReference>
<keyword evidence="3" id="KW-1185">Reference proteome</keyword>
<dbReference type="InterPro" id="IPR027417">
    <property type="entry name" value="P-loop_NTPase"/>
</dbReference>
<dbReference type="InterPro" id="IPR025669">
    <property type="entry name" value="AAA_dom"/>
</dbReference>
<accession>A0A4Z0ZW13</accession>
<dbReference type="EMBL" id="RQGH01000035">
    <property type="protein sequence ID" value="TGL58577.1"/>
    <property type="molecule type" value="Genomic_DNA"/>
</dbReference>
<dbReference type="PANTHER" id="PTHR13696">
    <property type="entry name" value="P-LOOP CONTAINING NUCLEOSIDE TRIPHOSPHATE HYDROLASE"/>
    <property type="match status" value="1"/>
</dbReference>
<reference evidence="2" key="1">
    <citation type="journal article" date="2019" name="PLoS Negl. Trop. Dis.">
        <title>Revisiting the worldwide diversity of Leptospira species in the environment.</title>
        <authorList>
            <person name="Vincent A.T."/>
            <person name="Schiettekatte O."/>
            <person name="Bourhy P."/>
            <person name="Veyrier F.J."/>
            <person name="Picardeau M."/>
        </authorList>
    </citation>
    <scope>NUCLEOTIDE SEQUENCE [LARGE SCALE GENOMIC DNA]</scope>
    <source>
        <strain evidence="2">201702451</strain>
    </source>
</reference>
<dbReference type="Proteomes" id="UP000297567">
    <property type="component" value="Unassembled WGS sequence"/>
</dbReference>
<evidence type="ECO:0000313" key="2">
    <source>
        <dbReference type="EMBL" id="TGL58577.1"/>
    </source>
</evidence>
<dbReference type="RefSeq" id="WP_135645013.1">
    <property type="nucleotide sequence ID" value="NZ_RQGH01000035.1"/>
</dbReference>
<name>A0A4Z0ZW13_9LEPT</name>
<dbReference type="PANTHER" id="PTHR13696:SF52">
    <property type="entry name" value="PARA FAMILY PROTEIN CT_582"/>
    <property type="match status" value="1"/>
</dbReference>
<gene>
    <name evidence="2" type="ORF">EHQ62_16910</name>
</gene>
<dbReference type="CDD" id="cd02042">
    <property type="entry name" value="ParAB_family"/>
    <property type="match status" value="1"/>
</dbReference>
<comment type="caution">
    <text evidence="2">The sequence shown here is derived from an EMBL/GenBank/DDBJ whole genome shotgun (WGS) entry which is preliminary data.</text>
</comment>
<dbReference type="InterPro" id="IPR050678">
    <property type="entry name" value="DNA_Partitioning_ATPase"/>
</dbReference>
<dbReference type="Pfam" id="PF13614">
    <property type="entry name" value="AAA_31"/>
    <property type="match status" value="1"/>
</dbReference>
<sequence>MKVISIASLKGGVGKTTLSIYLGASIQKVFPSKKVLLVDADPNNNLTDFFLREETVEALEERNLFTVLIGESRLDESIRVIDNLYILPATPDLAGAHLELSNDPSSMIRFRKNLENFCETNKIDFVIFDTPPSLTYELFLALHLSTSVICPIGFSRWTLQGFKLIDRACRKLEAPDPICVPFNVSQKDAERIYDSGLQNVTKSFVPKSAQFVKSATLGKIFSESLDIWDDLEKLVKEVL</sequence>